<dbReference type="PRINTS" id="PR00723">
    <property type="entry name" value="SUBTILISIN"/>
</dbReference>
<dbReference type="GO" id="GO:0006508">
    <property type="term" value="P:proteolysis"/>
    <property type="evidence" value="ECO:0007669"/>
    <property type="project" value="UniProtKB-KW"/>
</dbReference>
<evidence type="ECO:0000256" key="7">
    <source>
        <dbReference type="PROSITE-ProRule" id="PRU01240"/>
    </source>
</evidence>
<evidence type="ECO:0000256" key="2">
    <source>
        <dbReference type="ARBA" id="ARBA00022670"/>
    </source>
</evidence>
<comment type="similarity">
    <text evidence="1 7 8">Belongs to the peptidase S8 family.</text>
</comment>
<name>A0A1J4TA10_9BACT</name>
<dbReference type="InterPro" id="IPR015500">
    <property type="entry name" value="Peptidase_S8_subtilisin-rel"/>
</dbReference>
<dbReference type="GO" id="GO:0004252">
    <property type="term" value="F:serine-type endopeptidase activity"/>
    <property type="evidence" value="ECO:0007669"/>
    <property type="project" value="UniProtKB-UniRule"/>
</dbReference>
<evidence type="ECO:0000256" key="6">
    <source>
        <dbReference type="PIRSR" id="PIRSR615500-1"/>
    </source>
</evidence>
<evidence type="ECO:0000259" key="10">
    <source>
        <dbReference type="Pfam" id="PF00082"/>
    </source>
</evidence>
<evidence type="ECO:0000256" key="8">
    <source>
        <dbReference type="RuleBase" id="RU003355"/>
    </source>
</evidence>
<feature type="chain" id="PRO_5012046128" description="Peptidase S8/S53 domain-containing protein" evidence="9">
    <location>
        <begin position="25"/>
        <end position="692"/>
    </location>
</feature>
<dbReference type="InterPro" id="IPR013517">
    <property type="entry name" value="FG-GAP"/>
</dbReference>
<sequence>MFKKISQILIAVLLLALPLQMAGASFIPNDTYYYNQWYLERIKANEAWEKINSSPNIVIAIIDSGIQIIHPDLAGNIYINKDEIAGNGIDDDHNGFIDDVNGWDFVANVPDPSPKFSAGFNNSGVSHGTMVAGIIGAAGNNNRGVAGVTWKSEIMALKALDDSGNGRMSDVIRAIDYATNNGADIINLSFTGSSYSEGLKEALERAYRAEVIVVAAAGNDQSENHGVNIDKTPLYPACYDGDNGENLVIGVAATDTMDQKAIFSSYGSSCIDISAPGVSFFSTVTYNPFAGEEYNQYFGGYWSGTSMATPLVSGTLALIKEVNPNLTRDEITNILLRSTDNINNVNPNYIGQLGVGRLNMSGAVNWAEEKLNDHSGRLLLSPYWASYSAKFRNTEEHQNKIQILSPPSNLFKEFLADNNKYKEGLKFGSGDVTGNSVSDIIVANGFSGQPLVRVFDVKGKLQSQFMAYDLKSKAGVNIAVGDVDGDLKNEIITAPGFGAEPLVKIFDYKGKLKKQFLAYDQKFKGGVNVAVGDVSGDGLAEIITTPGSGGGPHLRIWSGQGKLQSQFMVYDQNFKGGVNLAVANIDGRFERNKSEIIVAPQEGSSPLVKIFDNYGRLKKQFMAYDNKFKNGVSLAAGDVNNDGSAEIITGAGPGGAPHVRVFSSAGEILESFYAYADTFNKGVSVGFILMDN</sequence>
<dbReference type="InterPro" id="IPR023827">
    <property type="entry name" value="Peptidase_S8_Asp-AS"/>
</dbReference>
<evidence type="ECO:0000313" key="11">
    <source>
        <dbReference type="EMBL" id="OIO08328.1"/>
    </source>
</evidence>
<reference evidence="11 12" key="1">
    <citation type="journal article" date="2016" name="Environ. Microbiol.">
        <title>Genomic resolution of a cold subsurface aquifer community provides metabolic insights for novel microbes adapted to high CO concentrations.</title>
        <authorList>
            <person name="Probst A.J."/>
            <person name="Castelle C.J."/>
            <person name="Singh A."/>
            <person name="Brown C.T."/>
            <person name="Anantharaman K."/>
            <person name="Sharon I."/>
            <person name="Hug L.A."/>
            <person name="Burstein D."/>
            <person name="Emerson J.B."/>
            <person name="Thomas B.C."/>
            <person name="Banfield J.F."/>
        </authorList>
    </citation>
    <scope>NUCLEOTIDE SEQUENCE [LARGE SCALE GENOMIC DNA]</scope>
    <source>
        <strain evidence="11">CG1_02_41_21</strain>
    </source>
</reference>
<dbReference type="InterPro" id="IPR051048">
    <property type="entry name" value="Peptidase_S8/S53_subtilisin"/>
</dbReference>
<dbReference type="Pfam" id="PF01839">
    <property type="entry name" value="FG-GAP"/>
    <property type="match status" value="1"/>
</dbReference>
<accession>A0A1J4TA10</accession>
<dbReference type="PROSITE" id="PS51892">
    <property type="entry name" value="SUBTILASE"/>
    <property type="match status" value="1"/>
</dbReference>
<feature type="signal peptide" evidence="9">
    <location>
        <begin position="1"/>
        <end position="24"/>
    </location>
</feature>
<dbReference type="AlphaFoldDB" id="A0A1J4TA10"/>
<dbReference type="SUPFAM" id="SSF52743">
    <property type="entry name" value="Subtilisin-like"/>
    <property type="match status" value="1"/>
</dbReference>
<dbReference type="PROSITE" id="PS00137">
    <property type="entry name" value="SUBTILASE_HIS"/>
    <property type="match status" value="1"/>
</dbReference>
<dbReference type="CDD" id="cd07473">
    <property type="entry name" value="Peptidases_S8_Subtilisin_like"/>
    <property type="match status" value="1"/>
</dbReference>
<evidence type="ECO:0000256" key="5">
    <source>
        <dbReference type="ARBA" id="ARBA00022825"/>
    </source>
</evidence>
<feature type="domain" description="Peptidase S8/S53" evidence="10">
    <location>
        <begin position="56"/>
        <end position="342"/>
    </location>
</feature>
<protein>
    <recommendedName>
        <fullName evidence="10">Peptidase S8/S53 domain-containing protein</fullName>
    </recommendedName>
</protein>
<evidence type="ECO:0000256" key="9">
    <source>
        <dbReference type="SAM" id="SignalP"/>
    </source>
</evidence>
<dbReference type="InterPro" id="IPR034204">
    <property type="entry name" value="PfSUB1-like_cat_dom"/>
</dbReference>
<evidence type="ECO:0000313" key="12">
    <source>
        <dbReference type="Proteomes" id="UP000182860"/>
    </source>
</evidence>
<evidence type="ECO:0000256" key="4">
    <source>
        <dbReference type="ARBA" id="ARBA00022801"/>
    </source>
</evidence>
<dbReference type="PANTHER" id="PTHR43399:SF4">
    <property type="entry name" value="CELL WALL-ASSOCIATED PROTEASE"/>
    <property type="match status" value="1"/>
</dbReference>
<keyword evidence="2 7" id="KW-0645">Protease</keyword>
<dbReference type="PROSITE" id="PS00138">
    <property type="entry name" value="SUBTILASE_SER"/>
    <property type="match status" value="1"/>
</dbReference>
<dbReference type="Proteomes" id="UP000182860">
    <property type="component" value="Unassembled WGS sequence"/>
</dbReference>
<gene>
    <name evidence="11" type="ORF">AUJ35_00405</name>
</gene>
<proteinExistence type="inferred from homology"/>
<organism evidence="11 12">
    <name type="scientific">Candidatus Falkowbacteria bacterium CG1_02_41_21</name>
    <dbReference type="NCBI Taxonomy" id="1805147"/>
    <lineage>
        <taxon>Bacteria</taxon>
        <taxon>Candidatus Falkowiibacteriota</taxon>
    </lineage>
</organism>
<comment type="caution">
    <text evidence="11">The sequence shown here is derived from an EMBL/GenBank/DDBJ whole genome shotgun (WGS) entry which is preliminary data.</text>
</comment>
<feature type="active site" description="Charge relay system" evidence="6 7">
    <location>
        <position position="306"/>
    </location>
</feature>
<dbReference type="PROSITE" id="PS00136">
    <property type="entry name" value="SUBTILASE_ASP"/>
    <property type="match status" value="1"/>
</dbReference>
<dbReference type="InterPro" id="IPR000209">
    <property type="entry name" value="Peptidase_S8/S53_dom"/>
</dbReference>
<dbReference type="InterPro" id="IPR023828">
    <property type="entry name" value="Peptidase_S8_Ser-AS"/>
</dbReference>
<evidence type="ECO:0000256" key="3">
    <source>
        <dbReference type="ARBA" id="ARBA00022729"/>
    </source>
</evidence>
<dbReference type="PANTHER" id="PTHR43399">
    <property type="entry name" value="SUBTILISIN-RELATED"/>
    <property type="match status" value="1"/>
</dbReference>
<keyword evidence="4 7" id="KW-0378">Hydrolase</keyword>
<evidence type="ECO:0000256" key="1">
    <source>
        <dbReference type="ARBA" id="ARBA00011073"/>
    </source>
</evidence>
<dbReference type="EMBL" id="MNUV01000009">
    <property type="protein sequence ID" value="OIO08328.1"/>
    <property type="molecule type" value="Genomic_DNA"/>
</dbReference>
<dbReference type="InterPro" id="IPR028994">
    <property type="entry name" value="Integrin_alpha_N"/>
</dbReference>
<dbReference type="InterPro" id="IPR036852">
    <property type="entry name" value="Peptidase_S8/S53_dom_sf"/>
</dbReference>
<dbReference type="Gene3D" id="3.40.50.200">
    <property type="entry name" value="Peptidase S8/S53 domain"/>
    <property type="match status" value="1"/>
</dbReference>
<keyword evidence="5 7" id="KW-0720">Serine protease</keyword>
<feature type="active site" description="Charge relay system" evidence="6 7">
    <location>
        <position position="127"/>
    </location>
</feature>
<dbReference type="Pfam" id="PF00082">
    <property type="entry name" value="Peptidase_S8"/>
    <property type="match status" value="1"/>
</dbReference>
<dbReference type="SUPFAM" id="SSF69318">
    <property type="entry name" value="Integrin alpha N-terminal domain"/>
    <property type="match status" value="1"/>
</dbReference>
<dbReference type="InterPro" id="IPR022398">
    <property type="entry name" value="Peptidase_S8_His-AS"/>
</dbReference>
<keyword evidence="3 9" id="KW-0732">Signal</keyword>
<dbReference type="Gene3D" id="2.130.10.130">
    <property type="entry name" value="Integrin alpha, N-terminal"/>
    <property type="match status" value="1"/>
</dbReference>
<feature type="active site" description="Charge relay system" evidence="6 7">
    <location>
        <position position="63"/>
    </location>
</feature>